<sequence>MLGVGEKGACDDVKSLSSWVLFRLLGKYMWGKVFPHAPGGGWFHHRTPFLFLLPYCPQGNGGHFQRKTP</sequence>
<reference evidence="1 2" key="1">
    <citation type="journal article" date="2017" name="ISME J.">
        <title>Potential for microbial H2 and metal transformations associated with novel bacteria and archaea in deep terrestrial subsurface sediments.</title>
        <authorList>
            <person name="Hernsdorf A.W."/>
            <person name="Amano Y."/>
            <person name="Miyakawa K."/>
            <person name="Ise K."/>
            <person name="Suzuki Y."/>
            <person name="Anantharaman K."/>
            <person name="Probst A."/>
            <person name="Burstein D."/>
            <person name="Thomas B.C."/>
            <person name="Banfield J.F."/>
        </authorList>
    </citation>
    <scope>NUCLEOTIDE SEQUENCE [LARGE SCALE GENOMIC DNA]</scope>
    <source>
        <strain evidence="1">HGW-Wallbacteria-1</strain>
    </source>
</reference>
<dbReference type="Proteomes" id="UP000233256">
    <property type="component" value="Unassembled WGS sequence"/>
</dbReference>
<comment type="caution">
    <text evidence="1">The sequence shown here is derived from an EMBL/GenBank/DDBJ whole genome shotgun (WGS) entry which is preliminary data.</text>
</comment>
<gene>
    <name evidence="1" type="ORF">CVV64_20850</name>
</gene>
<evidence type="ECO:0000313" key="2">
    <source>
        <dbReference type="Proteomes" id="UP000233256"/>
    </source>
</evidence>
<dbReference type="AlphaFoldDB" id="A0A2N1PHZ0"/>
<accession>A0A2N1PHZ0</accession>
<organism evidence="1 2">
    <name type="scientific">Candidatus Wallbacteria bacterium HGW-Wallbacteria-1</name>
    <dbReference type="NCBI Taxonomy" id="2013854"/>
    <lineage>
        <taxon>Bacteria</taxon>
        <taxon>Candidatus Walliibacteriota</taxon>
    </lineage>
</organism>
<proteinExistence type="predicted"/>
<name>A0A2N1PHZ0_9BACT</name>
<protein>
    <submittedName>
        <fullName evidence="1">Uncharacterized protein</fullName>
    </submittedName>
</protein>
<dbReference type="EMBL" id="PGXC01000079">
    <property type="protein sequence ID" value="PKK87958.1"/>
    <property type="molecule type" value="Genomic_DNA"/>
</dbReference>
<evidence type="ECO:0000313" key="1">
    <source>
        <dbReference type="EMBL" id="PKK87958.1"/>
    </source>
</evidence>